<name>A0A2W2B7K1_9ACTN</name>
<keyword evidence="2" id="KW-1185">Reference proteome</keyword>
<protein>
    <submittedName>
        <fullName evidence="1">Uncharacterized protein</fullName>
    </submittedName>
</protein>
<sequence>MADWSKPENTGGNAEFFKPKENVGALVGFKVRRFEADYKNRFEEVRDTLFADVTVFTGPNAGKAYENAEITSTVVIKAMREQIGESVLGRLAKVKNYYVLNDPTDEDFEIAAGGSQPAKAKAPWES</sequence>
<dbReference type="RefSeq" id="WP_111255133.1">
    <property type="nucleotide sequence ID" value="NZ_POTW01000027.1"/>
</dbReference>
<dbReference type="AlphaFoldDB" id="A0A2W2B7K1"/>
<accession>A0A2W2B7K1</accession>
<proteinExistence type="predicted"/>
<gene>
    <name evidence="1" type="ORF">C1I92_13235</name>
</gene>
<evidence type="ECO:0000313" key="1">
    <source>
        <dbReference type="EMBL" id="PZF83235.1"/>
    </source>
</evidence>
<reference evidence="1 2" key="1">
    <citation type="submission" date="2018-01" db="EMBL/GenBank/DDBJ databases">
        <title>Draft genome sequence of Jiangella sp. GTF31.</title>
        <authorList>
            <person name="Sahin N."/>
            <person name="Ay H."/>
            <person name="Saygin H."/>
        </authorList>
    </citation>
    <scope>NUCLEOTIDE SEQUENCE [LARGE SCALE GENOMIC DNA]</scope>
    <source>
        <strain evidence="1 2">GTF31</strain>
    </source>
</reference>
<dbReference type="EMBL" id="POTW01000027">
    <property type="protein sequence ID" value="PZF83235.1"/>
    <property type="molecule type" value="Genomic_DNA"/>
</dbReference>
<evidence type="ECO:0000313" key="2">
    <source>
        <dbReference type="Proteomes" id="UP000248764"/>
    </source>
</evidence>
<comment type="caution">
    <text evidence="1">The sequence shown here is derived from an EMBL/GenBank/DDBJ whole genome shotgun (WGS) entry which is preliminary data.</text>
</comment>
<dbReference type="Proteomes" id="UP000248764">
    <property type="component" value="Unassembled WGS sequence"/>
</dbReference>
<organism evidence="1 2">
    <name type="scientific">Jiangella anatolica</name>
    <dbReference type="NCBI Taxonomy" id="2670374"/>
    <lineage>
        <taxon>Bacteria</taxon>
        <taxon>Bacillati</taxon>
        <taxon>Actinomycetota</taxon>
        <taxon>Actinomycetes</taxon>
        <taxon>Jiangellales</taxon>
        <taxon>Jiangellaceae</taxon>
        <taxon>Jiangella</taxon>
    </lineage>
</organism>